<accession>A0A5B9DL45</accession>
<evidence type="ECO:0000256" key="1">
    <source>
        <dbReference type="ARBA" id="ARBA00001946"/>
    </source>
</evidence>
<keyword evidence="6 11" id="KW-0808">Transferase</keyword>
<feature type="transmembrane region" description="Helical" evidence="11">
    <location>
        <begin position="51"/>
        <end position="70"/>
    </location>
</feature>
<dbReference type="Gene3D" id="1.20.120.1780">
    <property type="entry name" value="UbiA prenyltransferase"/>
    <property type="match status" value="1"/>
</dbReference>
<dbReference type="HAMAP" id="MF_01635">
    <property type="entry name" value="UbiA"/>
    <property type="match status" value="1"/>
</dbReference>
<keyword evidence="5 11" id="KW-0997">Cell inner membrane</keyword>
<evidence type="ECO:0000256" key="5">
    <source>
        <dbReference type="ARBA" id="ARBA00022519"/>
    </source>
</evidence>
<sequence>MGGTFRPGLAYRSVRMQTGKVADAQRGNWVDAFAPDWLKPYARLARWDRPIGIWLLFWPCAFALALAAVARPAVGFNFWYLLLMLVGATLMRGAGCTGNDIVDAKIDTMVARTRSRPIPSGAASRTQAAVFLVAQSLLALVILLQFNLLTIVLGIASLVLVAIYPFMKRVTWWPQFFLGLAFSYGAIVGWTAQIDSLGWPPILLYAGCILWVIGYDTIYALQDIEDDTLIGVKSTARLFGSRTRPIVAGIYAGAYILWVLAALAAGGGWLFVLASLVPGGLMAWQVWTLNADEPQNPYLRFTSNHWVGFTLTLALLIEWAW</sequence>
<comment type="function">
    <text evidence="11">Catalyzes the prenylation of para-hydroxybenzoate (PHB) with an all-trans polyprenyl group. Mediates the second step in the final reaction sequence of ubiquinone-8 (UQ-8) biosynthesis, which is the condensation of the polyisoprenoid side chain with PHB, generating the first membrane-bound Q intermediate 3-octaprenyl-4-hydroxybenzoate.</text>
</comment>
<keyword evidence="14" id="KW-1185">Reference proteome</keyword>
<dbReference type="FunFam" id="1.10.357.140:FF:000008">
    <property type="entry name" value="4-hydroxybenzoate octaprenyltransferase"/>
    <property type="match status" value="1"/>
</dbReference>
<dbReference type="EMBL" id="CP041690">
    <property type="protein sequence ID" value="QEE19602.1"/>
    <property type="molecule type" value="Genomic_DNA"/>
</dbReference>
<dbReference type="GO" id="GO:0005886">
    <property type="term" value="C:plasma membrane"/>
    <property type="evidence" value="ECO:0007669"/>
    <property type="project" value="UniProtKB-SubCell"/>
</dbReference>
<comment type="pathway">
    <text evidence="11">Cofactor biosynthesis; ubiquinone biosynthesis.</text>
</comment>
<dbReference type="Proteomes" id="UP000321062">
    <property type="component" value="Chromosome"/>
</dbReference>
<dbReference type="PROSITE" id="PS00943">
    <property type="entry name" value="UBIA"/>
    <property type="match status" value="1"/>
</dbReference>
<evidence type="ECO:0000256" key="10">
    <source>
        <dbReference type="ARBA" id="ARBA00023136"/>
    </source>
</evidence>
<name>A0A5B9DL45_9HYPH</name>
<dbReference type="UniPathway" id="UPA00232"/>
<gene>
    <name evidence="11" type="primary">ubiA</name>
    <name evidence="13" type="ORF">FNA67_05175</name>
</gene>
<comment type="subcellular location">
    <subcellularLocation>
        <location evidence="11">Cell inner membrane</location>
        <topology evidence="11">Multi-pass membrane protein</topology>
    </subcellularLocation>
    <subcellularLocation>
        <location evidence="2">Membrane</location>
        <topology evidence="2">Multi-pass membrane protein</topology>
    </subcellularLocation>
</comment>
<dbReference type="FunFam" id="1.20.120.1780:FF:000001">
    <property type="entry name" value="4-hydroxybenzoate octaprenyltransferase"/>
    <property type="match status" value="1"/>
</dbReference>
<keyword evidence="4 11" id="KW-1003">Cell membrane</keyword>
<dbReference type="EC" id="2.5.1.39" evidence="11 12"/>
<dbReference type="KEGG" id="yti:FNA67_05175"/>
<evidence type="ECO:0000256" key="3">
    <source>
        <dbReference type="ARBA" id="ARBA00005985"/>
    </source>
</evidence>
<keyword evidence="8 11" id="KW-0812">Transmembrane</keyword>
<dbReference type="InterPro" id="IPR030470">
    <property type="entry name" value="UbiA_prenylTrfase_CS"/>
</dbReference>
<evidence type="ECO:0000256" key="11">
    <source>
        <dbReference type="HAMAP-Rule" id="MF_01635"/>
    </source>
</evidence>
<feature type="transmembrane region" description="Helical" evidence="11">
    <location>
        <begin position="202"/>
        <end position="222"/>
    </location>
</feature>
<comment type="catalytic activity">
    <reaction evidence="11">
        <text>all-trans-octaprenyl diphosphate + 4-hydroxybenzoate = 4-hydroxy-3-(all-trans-octaprenyl)benzoate + diphosphate</text>
        <dbReference type="Rhea" id="RHEA:27782"/>
        <dbReference type="ChEBI" id="CHEBI:1617"/>
        <dbReference type="ChEBI" id="CHEBI:17879"/>
        <dbReference type="ChEBI" id="CHEBI:33019"/>
        <dbReference type="ChEBI" id="CHEBI:57711"/>
        <dbReference type="EC" id="2.5.1.39"/>
    </reaction>
</comment>
<feature type="transmembrane region" description="Helical" evidence="11">
    <location>
        <begin position="76"/>
        <end position="95"/>
    </location>
</feature>
<keyword evidence="11" id="KW-0460">Magnesium</keyword>
<dbReference type="OrthoDB" id="9782418at2"/>
<dbReference type="GO" id="GO:0006744">
    <property type="term" value="P:ubiquinone biosynthetic process"/>
    <property type="evidence" value="ECO:0007669"/>
    <property type="project" value="UniProtKB-UniRule"/>
</dbReference>
<dbReference type="GO" id="GO:0008412">
    <property type="term" value="F:4-hydroxybenzoate polyprenyltransferase activity"/>
    <property type="evidence" value="ECO:0007669"/>
    <property type="project" value="UniProtKB-UniRule"/>
</dbReference>
<keyword evidence="10 11" id="KW-0472">Membrane</keyword>
<dbReference type="PANTHER" id="PTHR11048:SF28">
    <property type="entry name" value="4-HYDROXYBENZOATE POLYPRENYLTRANSFERASE, MITOCHONDRIAL"/>
    <property type="match status" value="1"/>
</dbReference>
<feature type="transmembrane region" description="Helical" evidence="11">
    <location>
        <begin position="173"/>
        <end position="190"/>
    </location>
</feature>
<comment type="similarity">
    <text evidence="3 11">Belongs to the UbiA prenyltransferase family.</text>
</comment>
<dbReference type="InterPro" id="IPR000537">
    <property type="entry name" value="UbiA_prenyltransferase"/>
</dbReference>
<evidence type="ECO:0000256" key="4">
    <source>
        <dbReference type="ARBA" id="ARBA00022475"/>
    </source>
</evidence>
<proteinExistence type="inferred from homology"/>
<dbReference type="InterPro" id="IPR044878">
    <property type="entry name" value="UbiA_sf"/>
</dbReference>
<keyword evidence="9 11" id="KW-1133">Transmembrane helix</keyword>
<evidence type="ECO:0000256" key="6">
    <source>
        <dbReference type="ARBA" id="ARBA00022679"/>
    </source>
</evidence>
<dbReference type="PANTHER" id="PTHR11048">
    <property type="entry name" value="PRENYLTRANSFERASES"/>
    <property type="match status" value="1"/>
</dbReference>
<feature type="transmembrane region" description="Helical" evidence="11">
    <location>
        <begin position="243"/>
        <end position="263"/>
    </location>
</feature>
<evidence type="ECO:0000313" key="13">
    <source>
        <dbReference type="EMBL" id="QEE19602.1"/>
    </source>
</evidence>
<evidence type="ECO:0000256" key="9">
    <source>
        <dbReference type="ARBA" id="ARBA00022989"/>
    </source>
</evidence>
<organism evidence="13 14">
    <name type="scientific">Paradevosia tibetensis</name>
    <dbReference type="NCBI Taxonomy" id="1447062"/>
    <lineage>
        <taxon>Bacteria</taxon>
        <taxon>Pseudomonadati</taxon>
        <taxon>Pseudomonadota</taxon>
        <taxon>Alphaproteobacteria</taxon>
        <taxon>Hyphomicrobiales</taxon>
        <taxon>Devosiaceae</taxon>
        <taxon>Paradevosia</taxon>
    </lineage>
</organism>
<evidence type="ECO:0000256" key="2">
    <source>
        <dbReference type="ARBA" id="ARBA00004141"/>
    </source>
</evidence>
<dbReference type="Pfam" id="PF01040">
    <property type="entry name" value="UbiA"/>
    <property type="match status" value="1"/>
</dbReference>
<protein>
    <recommendedName>
        <fullName evidence="11 12">4-hydroxybenzoate octaprenyltransferase</fullName>
        <ecNumber evidence="11 12">2.5.1.39</ecNumber>
    </recommendedName>
    <alternativeName>
        <fullName evidence="11">4-HB polyprenyltransferase</fullName>
    </alternativeName>
</protein>
<evidence type="ECO:0000256" key="7">
    <source>
        <dbReference type="ARBA" id="ARBA00022688"/>
    </source>
</evidence>
<dbReference type="Gene3D" id="1.10.357.140">
    <property type="entry name" value="UbiA prenyltransferase"/>
    <property type="match status" value="1"/>
</dbReference>
<dbReference type="NCBIfam" id="TIGR01474">
    <property type="entry name" value="ubiA_proteo"/>
    <property type="match status" value="1"/>
</dbReference>
<feature type="transmembrane region" description="Helical" evidence="11">
    <location>
        <begin position="148"/>
        <end position="166"/>
    </location>
</feature>
<dbReference type="CDD" id="cd13959">
    <property type="entry name" value="PT_UbiA_COQ2"/>
    <property type="match status" value="1"/>
</dbReference>
<dbReference type="AlphaFoldDB" id="A0A5B9DL45"/>
<evidence type="ECO:0000313" key="14">
    <source>
        <dbReference type="Proteomes" id="UP000321062"/>
    </source>
</evidence>
<comment type="cofactor">
    <cofactor evidence="1 11">
        <name>Mg(2+)</name>
        <dbReference type="ChEBI" id="CHEBI:18420"/>
    </cofactor>
</comment>
<evidence type="ECO:0000256" key="8">
    <source>
        <dbReference type="ARBA" id="ARBA00022692"/>
    </source>
</evidence>
<dbReference type="InterPro" id="IPR039653">
    <property type="entry name" value="Prenyltransferase"/>
</dbReference>
<dbReference type="InterPro" id="IPR006370">
    <property type="entry name" value="HB_polyprenyltransferase-like"/>
</dbReference>
<reference evidence="13 14" key="1">
    <citation type="journal article" date="2015" name="Int. J. Syst. Evol. Microbiol.">
        <title>Youhaiella tibetensis gen. nov., sp. nov., isolated from subsurface sediment.</title>
        <authorList>
            <person name="Wang Y.X."/>
            <person name="Huang F.Q."/>
            <person name="Nogi Y."/>
            <person name="Pang S.J."/>
            <person name="Wang P.K."/>
            <person name="Lv J."/>
        </authorList>
    </citation>
    <scope>NUCLEOTIDE SEQUENCE [LARGE SCALE GENOMIC DNA]</scope>
    <source>
        <strain evidence="14">fig4</strain>
    </source>
</reference>
<evidence type="ECO:0000256" key="12">
    <source>
        <dbReference type="NCBIfam" id="TIGR01474"/>
    </source>
</evidence>
<keyword evidence="7 11" id="KW-0831">Ubiquinone biosynthesis</keyword>